<feature type="transmembrane region" description="Helical" evidence="7">
    <location>
        <begin position="66"/>
        <end position="89"/>
    </location>
</feature>
<keyword evidence="10" id="KW-1185">Reference proteome</keyword>
<evidence type="ECO:0000256" key="2">
    <source>
        <dbReference type="ARBA" id="ARBA00010792"/>
    </source>
</evidence>
<comment type="similarity">
    <text evidence="2 7">Belongs to the DedA family.</text>
</comment>
<gene>
    <name evidence="9" type="ORF">C5L23_000395</name>
</gene>
<organism evidence="9 10">
    <name type="scientific">Leuconostoc fallax</name>
    <dbReference type="NCBI Taxonomy" id="1251"/>
    <lineage>
        <taxon>Bacteria</taxon>
        <taxon>Bacillati</taxon>
        <taxon>Bacillota</taxon>
        <taxon>Bacilli</taxon>
        <taxon>Lactobacillales</taxon>
        <taxon>Lactobacillaceae</taxon>
        <taxon>Leuconostoc</taxon>
    </lineage>
</organism>
<dbReference type="GO" id="GO:0005886">
    <property type="term" value="C:plasma membrane"/>
    <property type="evidence" value="ECO:0007669"/>
    <property type="project" value="UniProtKB-SubCell"/>
</dbReference>
<evidence type="ECO:0000256" key="4">
    <source>
        <dbReference type="ARBA" id="ARBA00022692"/>
    </source>
</evidence>
<evidence type="ECO:0000256" key="3">
    <source>
        <dbReference type="ARBA" id="ARBA00022475"/>
    </source>
</evidence>
<evidence type="ECO:0000313" key="9">
    <source>
        <dbReference type="EMBL" id="TDG68089.1"/>
    </source>
</evidence>
<dbReference type="RefSeq" id="WP_010007770.1">
    <property type="nucleotide sequence ID" value="NZ_JAGYGP010000001.1"/>
</dbReference>
<dbReference type="InterPro" id="IPR032816">
    <property type="entry name" value="VTT_dom"/>
</dbReference>
<dbReference type="InterPro" id="IPR032818">
    <property type="entry name" value="DedA-like"/>
</dbReference>
<feature type="transmembrane region" description="Helical" evidence="7">
    <location>
        <begin position="188"/>
        <end position="210"/>
    </location>
</feature>
<dbReference type="PANTHER" id="PTHR30353:SF0">
    <property type="entry name" value="TRANSMEMBRANE PROTEIN"/>
    <property type="match status" value="1"/>
</dbReference>
<accession>A0A4R5N840</accession>
<dbReference type="PANTHER" id="PTHR30353">
    <property type="entry name" value="INNER MEMBRANE PROTEIN DEDA-RELATED"/>
    <property type="match status" value="1"/>
</dbReference>
<evidence type="ECO:0000256" key="7">
    <source>
        <dbReference type="RuleBase" id="RU367016"/>
    </source>
</evidence>
<dbReference type="EMBL" id="PUFI01000014">
    <property type="protein sequence ID" value="TDG68089.1"/>
    <property type="molecule type" value="Genomic_DNA"/>
</dbReference>
<name>A0A4R5N840_9LACO</name>
<feature type="transmembrane region" description="Helical" evidence="7">
    <location>
        <begin position="127"/>
        <end position="146"/>
    </location>
</feature>
<feature type="domain" description="VTT" evidence="8">
    <location>
        <begin position="46"/>
        <end position="174"/>
    </location>
</feature>
<comment type="subcellular location">
    <subcellularLocation>
        <location evidence="1 7">Cell membrane</location>
        <topology evidence="1 7">Multi-pass membrane protein</topology>
    </subcellularLocation>
</comment>
<evidence type="ECO:0000256" key="1">
    <source>
        <dbReference type="ARBA" id="ARBA00004651"/>
    </source>
</evidence>
<dbReference type="STRING" id="907931.GCA_000165675_00947"/>
<evidence type="ECO:0000313" key="10">
    <source>
        <dbReference type="Proteomes" id="UP000295681"/>
    </source>
</evidence>
<reference evidence="9 10" key="1">
    <citation type="journal article" date="2019" name="Appl. Microbiol. Biotechnol.">
        <title>Uncovering carbohydrate metabolism through a genotype-phenotype association study of 56 lactic acid bacteria genomes.</title>
        <authorList>
            <person name="Buron-Moles G."/>
            <person name="Chailyan A."/>
            <person name="Dolejs I."/>
            <person name="Forster J."/>
            <person name="Miks M.H."/>
        </authorList>
    </citation>
    <scope>NUCLEOTIDE SEQUENCE [LARGE SCALE GENOMIC DNA]</scope>
    <source>
        <strain evidence="9 10">ATCC 700006</strain>
    </source>
</reference>
<evidence type="ECO:0000259" key="8">
    <source>
        <dbReference type="Pfam" id="PF09335"/>
    </source>
</evidence>
<keyword evidence="5 7" id="KW-1133">Transmembrane helix</keyword>
<keyword evidence="6 7" id="KW-0472">Membrane</keyword>
<dbReference type="AlphaFoldDB" id="A0A4R5N840"/>
<feature type="transmembrane region" description="Helical" evidence="7">
    <location>
        <begin position="158"/>
        <end position="176"/>
    </location>
</feature>
<keyword evidence="3 7" id="KW-1003">Cell membrane</keyword>
<dbReference type="Pfam" id="PF09335">
    <property type="entry name" value="VTT_dom"/>
    <property type="match status" value="1"/>
</dbReference>
<dbReference type="Proteomes" id="UP000295681">
    <property type="component" value="Unassembled WGS sequence"/>
</dbReference>
<evidence type="ECO:0000256" key="6">
    <source>
        <dbReference type="ARBA" id="ARBA00023136"/>
    </source>
</evidence>
<proteinExistence type="inferred from homology"/>
<protein>
    <recommendedName>
        <fullName evidence="8">VTT domain-containing protein</fullName>
    </recommendedName>
</protein>
<comment type="caution">
    <text evidence="9">The sequence shown here is derived from an EMBL/GenBank/DDBJ whole genome shotgun (WGS) entry which is preliminary data.</text>
</comment>
<sequence length="219" mass="24494">MTFLIDFILHIDTHISNLVSAFGPWTYLILFAVIFIETGAVIMPFLPGDSLLFAAGAIAASRPDVLNHWVFGILFFVAAVSGDSLNFWIGRTLGYKVVRHRFFGKFIKEKQIKETEMFFNKKGASSIIIARFLPIVRTFVPFVAGVSQFSYTHFLRNNIIAAFLWSLIGTGAGYLFGNIPFVKAHFSVIILGVAFVTILPTIISVLRSIVIQRRSKLTK</sequence>
<evidence type="ECO:0000256" key="5">
    <source>
        <dbReference type="ARBA" id="ARBA00022989"/>
    </source>
</evidence>
<feature type="transmembrane region" description="Helical" evidence="7">
    <location>
        <begin position="25"/>
        <end position="46"/>
    </location>
</feature>
<keyword evidence="4 7" id="KW-0812">Transmembrane</keyword>